<feature type="region of interest" description="Disordered" evidence="1">
    <location>
        <begin position="1"/>
        <end position="20"/>
    </location>
</feature>
<dbReference type="AlphaFoldDB" id="A0A0L0SNX6"/>
<reference evidence="3" key="2">
    <citation type="submission" date="2009-11" db="EMBL/GenBank/DDBJ databases">
        <title>The Genome Sequence of Allomyces macrogynus strain ATCC 38327.</title>
        <authorList>
            <consortium name="The Broad Institute Genome Sequencing Platform"/>
            <person name="Russ C."/>
            <person name="Cuomo C."/>
            <person name="Shea T."/>
            <person name="Young S.K."/>
            <person name="Zeng Q."/>
            <person name="Koehrsen M."/>
            <person name="Haas B."/>
            <person name="Borodovsky M."/>
            <person name="Guigo R."/>
            <person name="Alvarado L."/>
            <person name="Berlin A."/>
            <person name="Borenstein D."/>
            <person name="Chen Z."/>
            <person name="Engels R."/>
            <person name="Freedman E."/>
            <person name="Gellesch M."/>
            <person name="Goldberg J."/>
            <person name="Griggs A."/>
            <person name="Gujja S."/>
            <person name="Heiman D."/>
            <person name="Hepburn T."/>
            <person name="Howarth C."/>
            <person name="Jen D."/>
            <person name="Larson L."/>
            <person name="Lewis B."/>
            <person name="Mehta T."/>
            <person name="Park D."/>
            <person name="Pearson M."/>
            <person name="Roberts A."/>
            <person name="Saif S."/>
            <person name="Shenoy N."/>
            <person name="Sisk P."/>
            <person name="Stolte C."/>
            <person name="Sykes S."/>
            <person name="Walk T."/>
            <person name="White J."/>
            <person name="Yandava C."/>
            <person name="Burger G."/>
            <person name="Gray M.W."/>
            <person name="Holland P.W.H."/>
            <person name="King N."/>
            <person name="Lang F.B.F."/>
            <person name="Roger A.J."/>
            <person name="Ruiz-Trillo I."/>
            <person name="Lander E."/>
            <person name="Nusbaum C."/>
        </authorList>
    </citation>
    <scope>NUCLEOTIDE SEQUENCE [LARGE SCALE GENOMIC DNA]</scope>
    <source>
        <strain evidence="3">ATCC 38327</strain>
    </source>
</reference>
<organism evidence="2 3">
    <name type="scientific">Allomyces macrogynus (strain ATCC 38327)</name>
    <name type="common">Allomyces javanicus var. macrogynus</name>
    <dbReference type="NCBI Taxonomy" id="578462"/>
    <lineage>
        <taxon>Eukaryota</taxon>
        <taxon>Fungi</taxon>
        <taxon>Fungi incertae sedis</taxon>
        <taxon>Blastocladiomycota</taxon>
        <taxon>Blastocladiomycetes</taxon>
        <taxon>Blastocladiales</taxon>
        <taxon>Blastocladiaceae</taxon>
        <taxon>Allomyces</taxon>
    </lineage>
</organism>
<dbReference type="VEuPathDB" id="FungiDB:AMAG_09241"/>
<proteinExistence type="predicted"/>
<accession>A0A0L0SNX6</accession>
<keyword evidence="3" id="KW-1185">Reference proteome</keyword>
<gene>
    <name evidence="2" type="ORF">AMAG_09241</name>
</gene>
<evidence type="ECO:0000256" key="1">
    <source>
        <dbReference type="SAM" id="MobiDB-lite"/>
    </source>
</evidence>
<dbReference type="EMBL" id="GG745344">
    <property type="protein sequence ID" value="KNE64197.1"/>
    <property type="molecule type" value="Genomic_DNA"/>
</dbReference>
<dbReference type="Proteomes" id="UP000054350">
    <property type="component" value="Unassembled WGS sequence"/>
</dbReference>
<evidence type="ECO:0000313" key="3">
    <source>
        <dbReference type="Proteomes" id="UP000054350"/>
    </source>
</evidence>
<sequence>MYTDHLATGTHDTKAAPAGTTKATSAPIANAQAIYQKLLSLQAAAASQGIQVRVQSGMPFMSDAFLDLPNEQTGNTIVVENKTPRPISVHVKPYMNFNNPNGESNWAKPGKQSKWTRDEAQMVIVQYDGSKRDAVLATPGPRSSLLGPSSS</sequence>
<evidence type="ECO:0000313" key="2">
    <source>
        <dbReference type="EMBL" id="KNE64197.1"/>
    </source>
</evidence>
<name>A0A0L0SNX6_ALLM3</name>
<protein>
    <submittedName>
        <fullName evidence="2">Uncharacterized protein</fullName>
    </submittedName>
</protein>
<reference evidence="2 3" key="1">
    <citation type="submission" date="2009-11" db="EMBL/GenBank/DDBJ databases">
        <title>Annotation of Allomyces macrogynus ATCC 38327.</title>
        <authorList>
            <consortium name="The Broad Institute Genome Sequencing Platform"/>
            <person name="Russ C."/>
            <person name="Cuomo C."/>
            <person name="Burger G."/>
            <person name="Gray M.W."/>
            <person name="Holland P.W.H."/>
            <person name="King N."/>
            <person name="Lang F.B.F."/>
            <person name="Roger A.J."/>
            <person name="Ruiz-Trillo I."/>
            <person name="Young S.K."/>
            <person name="Zeng Q."/>
            <person name="Gargeya S."/>
            <person name="Fitzgerald M."/>
            <person name="Haas B."/>
            <person name="Abouelleil A."/>
            <person name="Alvarado L."/>
            <person name="Arachchi H.M."/>
            <person name="Berlin A."/>
            <person name="Chapman S.B."/>
            <person name="Gearin G."/>
            <person name="Goldberg J."/>
            <person name="Griggs A."/>
            <person name="Gujja S."/>
            <person name="Hansen M."/>
            <person name="Heiman D."/>
            <person name="Howarth C."/>
            <person name="Larimer J."/>
            <person name="Lui A."/>
            <person name="MacDonald P.J.P."/>
            <person name="McCowen C."/>
            <person name="Montmayeur A."/>
            <person name="Murphy C."/>
            <person name="Neiman D."/>
            <person name="Pearson M."/>
            <person name="Priest M."/>
            <person name="Roberts A."/>
            <person name="Saif S."/>
            <person name="Shea T."/>
            <person name="Sisk P."/>
            <person name="Stolte C."/>
            <person name="Sykes S."/>
            <person name="Wortman J."/>
            <person name="Nusbaum C."/>
            <person name="Birren B."/>
        </authorList>
    </citation>
    <scope>NUCLEOTIDE SEQUENCE [LARGE SCALE GENOMIC DNA]</scope>
    <source>
        <strain evidence="2 3">ATCC 38327</strain>
    </source>
</reference>